<dbReference type="CDD" id="cd03255">
    <property type="entry name" value="ABC_MJ0796_LolCDE_FtsE"/>
    <property type="match status" value="1"/>
</dbReference>
<dbReference type="Gene3D" id="3.40.50.300">
    <property type="entry name" value="P-loop containing nucleotide triphosphate hydrolases"/>
    <property type="match status" value="1"/>
</dbReference>
<protein>
    <recommendedName>
        <fullName evidence="3">Cell division ATP-binding protein FtsE</fullName>
    </recommendedName>
</protein>
<evidence type="ECO:0000256" key="4">
    <source>
        <dbReference type="ARBA" id="ARBA00022448"/>
    </source>
</evidence>
<dbReference type="GO" id="GO:0022857">
    <property type="term" value="F:transmembrane transporter activity"/>
    <property type="evidence" value="ECO:0007669"/>
    <property type="project" value="TreeGrafter"/>
</dbReference>
<sequence length="221" mass="24019">MRYGRGPEVLCDVDLTLPQGSFTFLTGASGAGKSSLLKLAYLSLKPSRGLIHLFGQDVSTLKSSELQVLRRRVGVVLQDFRLIDHLSVWENVALPLRVAGRTRSDYIPDVNELLNWVGLGHRRNALPPTLSGGEKQRCAIARAVIAKPDLLIADEPTGNVDPEIGARLLRLFAEMNRMGATVLIATHDLGLIENVSARTIHLQDGRLSGGRVPANKSGRTT</sequence>
<evidence type="ECO:0000256" key="2">
    <source>
        <dbReference type="ARBA" id="ARBA00005417"/>
    </source>
</evidence>
<reference evidence="8" key="1">
    <citation type="journal article" date="2014" name="Int. J. Syst. Evol. Microbiol.">
        <title>Complete genome sequence of Corynebacterium casei LMG S-19264T (=DSM 44701T), isolated from a smear-ripened cheese.</title>
        <authorList>
            <consortium name="US DOE Joint Genome Institute (JGI-PGF)"/>
            <person name="Walter F."/>
            <person name="Albersmeier A."/>
            <person name="Kalinowski J."/>
            <person name="Ruckert C."/>
        </authorList>
    </citation>
    <scope>NUCLEOTIDE SEQUENCE</scope>
    <source>
        <strain evidence="8">KCTC 32513</strain>
    </source>
</reference>
<dbReference type="InterPro" id="IPR027417">
    <property type="entry name" value="P-loop_NTPase"/>
</dbReference>
<evidence type="ECO:0000259" key="7">
    <source>
        <dbReference type="PROSITE" id="PS50893"/>
    </source>
</evidence>
<name>A0A8J3CRG9_9PROT</name>
<keyword evidence="8" id="KW-0132">Cell division</keyword>
<dbReference type="PROSITE" id="PS50893">
    <property type="entry name" value="ABC_TRANSPORTER_2"/>
    <property type="match status" value="1"/>
</dbReference>
<gene>
    <name evidence="8" type="ORF">GCM10009069_21620</name>
</gene>
<keyword evidence="8" id="KW-0131">Cell cycle</keyword>
<feature type="domain" description="ABC transporter" evidence="7">
    <location>
        <begin position="1"/>
        <end position="221"/>
    </location>
</feature>
<evidence type="ECO:0000256" key="6">
    <source>
        <dbReference type="ARBA" id="ARBA00022840"/>
    </source>
</evidence>
<dbReference type="FunFam" id="3.40.50.300:FF:000056">
    <property type="entry name" value="Cell division ATP-binding protein FtsE"/>
    <property type="match status" value="1"/>
</dbReference>
<evidence type="ECO:0000256" key="1">
    <source>
        <dbReference type="ARBA" id="ARBA00002579"/>
    </source>
</evidence>
<dbReference type="EMBL" id="BMZH01000009">
    <property type="protein sequence ID" value="GHA98416.1"/>
    <property type="molecule type" value="Genomic_DNA"/>
</dbReference>
<dbReference type="InterPro" id="IPR017911">
    <property type="entry name" value="MacB-like_ATP-bd"/>
</dbReference>
<keyword evidence="6 8" id="KW-0067">ATP-binding</keyword>
<dbReference type="SMART" id="SM00382">
    <property type="entry name" value="AAA"/>
    <property type="match status" value="1"/>
</dbReference>
<evidence type="ECO:0000256" key="3">
    <source>
        <dbReference type="ARBA" id="ARBA00020019"/>
    </source>
</evidence>
<dbReference type="GO" id="GO:0005886">
    <property type="term" value="C:plasma membrane"/>
    <property type="evidence" value="ECO:0007669"/>
    <property type="project" value="TreeGrafter"/>
</dbReference>
<dbReference type="SUPFAM" id="SSF52540">
    <property type="entry name" value="P-loop containing nucleoside triphosphate hydrolases"/>
    <property type="match status" value="1"/>
</dbReference>
<dbReference type="InterPro" id="IPR003593">
    <property type="entry name" value="AAA+_ATPase"/>
</dbReference>
<dbReference type="GO" id="GO:0051301">
    <property type="term" value="P:cell division"/>
    <property type="evidence" value="ECO:0007669"/>
    <property type="project" value="UniProtKB-KW"/>
</dbReference>
<proteinExistence type="inferred from homology"/>
<evidence type="ECO:0000313" key="8">
    <source>
        <dbReference type="EMBL" id="GHA98416.1"/>
    </source>
</evidence>
<comment type="caution">
    <text evidence="8">The sequence shown here is derived from an EMBL/GenBank/DDBJ whole genome shotgun (WGS) entry which is preliminary data.</text>
</comment>
<evidence type="ECO:0000256" key="5">
    <source>
        <dbReference type="ARBA" id="ARBA00022741"/>
    </source>
</evidence>
<comment type="function">
    <text evidence="1">Part of the ABC transporter FtsEX involved in cellular division. Important for assembly or stability of the septal ring.</text>
</comment>
<dbReference type="GO" id="GO:0016887">
    <property type="term" value="F:ATP hydrolysis activity"/>
    <property type="evidence" value="ECO:0007669"/>
    <property type="project" value="InterPro"/>
</dbReference>
<keyword evidence="9" id="KW-1185">Reference proteome</keyword>
<reference evidence="8" key="2">
    <citation type="submission" date="2020-09" db="EMBL/GenBank/DDBJ databases">
        <authorList>
            <person name="Sun Q."/>
            <person name="Kim S."/>
        </authorList>
    </citation>
    <scope>NUCLEOTIDE SEQUENCE</scope>
    <source>
        <strain evidence="8">KCTC 32513</strain>
    </source>
</reference>
<dbReference type="GO" id="GO:0005524">
    <property type="term" value="F:ATP binding"/>
    <property type="evidence" value="ECO:0007669"/>
    <property type="project" value="UniProtKB-KW"/>
</dbReference>
<dbReference type="InterPro" id="IPR015854">
    <property type="entry name" value="ABC_transpr_LolD-like"/>
</dbReference>
<evidence type="ECO:0000313" key="9">
    <source>
        <dbReference type="Proteomes" id="UP000634004"/>
    </source>
</evidence>
<dbReference type="InterPro" id="IPR003439">
    <property type="entry name" value="ABC_transporter-like_ATP-bd"/>
</dbReference>
<dbReference type="Pfam" id="PF00005">
    <property type="entry name" value="ABC_tran"/>
    <property type="match status" value="1"/>
</dbReference>
<keyword evidence="4" id="KW-0813">Transport</keyword>
<dbReference type="Proteomes" id="UP000634004">
    <property type="component" value="Unassembled WGS sequence"/>
</dbReference>
<dbReference type="PANTHER" id="PTHR24220:SF470">
    <property type="entry name" value="CELL DIVISION ATP-BINDING PROTEIN FTSE"/>
    <property type="match status" value="1"/>
</dbReference>
<keyword evidence="5" id="KW-0547">Nucleotide-binding</keyword>
<dbReference type="PANTHER" id="PTHR24220">
    <property type="entry name" value="IMPORT ATP-BINDING PROTEIN"/>
    <property type="match status" value="1"/>
</dbReference>
<accession>A0A8J3CRG9</accession>
<organism evidence="8 9">
    <name type="scientific">Algimonas arctica</name>
    <dbReference type="NCBI Taxonomy" id="1479486"/>
    <lineage>
        <taxon>Bacteria</taxon>
        <taxon>Pseudomonadati</taxon>
        <taxon>Pseudomonadota</taxon>
        <taxon>Alphaproteobacteria</taxon>
        <taxon>Maricaulales</taxon>
        <taxon>Robiginitomaculaceae</taxon>
        <taxon>Algimonas</taxon>
    </lineage>
</organism>
<dbReference type="AlphaFoldDB" id="A0A8J3CRG9"/>
<comment type="similarity">
    <text evidence="2">Belongs to the ABC transporter superfamily.</text>
</comment>